<name>A0A8H3TSB4_9TREE</name>
<reference evidence="2" key="1">
    <citation type="submission" date="2020-07" db="EMBL/GenBank/DDBJ databases">
        <title>Draft Genome Sequence of a Deep-Sea Yeast, Naganishia (Cryptococcus) liquefaciens strain N6.</title>
        <authorList>
            <person name="Han Y.W."/>
            <person name="Kajitani R."/>
            <person name="Morimoto H."/>
            <person name="Parhat M."/>
            <person name="Tsubouchi H."/>
            <person name="Bakenova O."/>
            <person name="Ogata M."/>
            <person name="Argunhan B."/>
            <person name="Aoki R."/>
            <person name="Kajiwara S."/>
            <person name="Itoh T."/>
            <person name="Iwasaki H."/>
        </authorList>
    </citation>
    <scope>NUCLEOTIDE SEQUENCE</scope>
    <source>
        <strain evidence="2">N6</strain>
    </source>
</reference>
<dbReference type="InterPro" id="IPR045121">
    <property type="entry name" value="CoAse"/>
</dbReference>
<dbReference type="OrthoDB" id="10260614at2759"/>
<dbReference type="InterPro" id="IPR000086">
    <property type="entry name" value="NUDIX_hydrolase_dom"/>
</dbReference>
<keyword evidence="3" id="KW-1185">Reference proteome</keyword>
<dbReference type="CDD" id="cd03426">
    <property type="entry name" value="NUDIX_CoAse_Nudt7"/>
    <property type="match status" value="1"/>
</dbReference>
<dbReference type="GO" id="GO:0010945">
    <property type="term" value="F:coenzyme A diphosphatase activity"/>
    <property type="evidence" value="ECO:0007669"/>
    <property type="project" value="InterPro"/>
</dbReference>
<dbReference type="GO" id="GO:0015938">
    <property type="term" value="P:coenzyme A catabolic process"/>
    <property type="evidence" value="ECO:0007669"/>
    <property type="project" value="TreeGrafter"/>
</dbReference>
<comment type="caution">
    <text evidence="2">The sequence shown here is derived from an EMBL/GenBank/DDBJ whole genome shotgun (WGS) entry which is preliminary data.</text>
</comment>
<dbReference type="SUPFAM" id="SSF55811">
    <property type="entry name" value="Nudix"/>
    <property type="match status" value="1"/>
</dbReference>
<accession>A0A8H3TSB4</accession>
<proteinExistence type="predicted"/>
<dbReference type="AlphaFoldDB" id="A0A8H3TSB4"/>
<evidence type="ECO:0000259" key="1">
    <source>
        <dbReference type="PROSITE" id="PS51462"/>
    </source>
</evidence>
<protein>
    <recommendedName>
        <fullName evidence="1">Nudix hydrolase domain-containing protein</fullName>
    </recommendedName>
</protein>
<evidence type="ECO:0000313" key="2">
    <source>
        <dbReference type="EMBL" id="GHJ85725.1"/>
    </source>
</evidence>
<organism evidence="2 3">
    <name type="scientific">Naganishia liquefaciens</name>
    <dbReference type="NCBI Taxonomy" id="104408"/>
    <lineage>
        <taxon>Eukaryota</taxon>
        <taxon>Fungi</taxon>
        <taxon>Dikarya</taxon>
        <taxon>Basidiomycota</taxon>
        <taxon>Agaricomycotina</taxon>
        <taxon>Tremellomycetes</taxon>
        <taxon>Filobasidiales</taxon>
        <taxon>Filobasidiaceae</taxon>
        <taxon>Naganishia</taxon>
    </lineage>
</organism>
<dbReference type="EMBL" id="BLZA01000013">
    <property type="protein sequence ID" value="GHJ85725.1"/>
    <property type="molecule type" value="Genomic_DNA"/>
</dbReference>
<dbReference type="Gene3D" id="3.90.79.10">
    <property type="entry name" value="Nucleoside Triphosphate Pyrophosphohydrolase"/>
    <property type="match status" value="1"/>
</dbReference>
<feature type="domain" description="Nudix hydrolase" evidence="1">
    <location>
        <begin position="42"/>
        <end position="183"/>
    </location>
</feature>
<dbReference type="Proteomes" id="UP000620104">
    <property type="component" value="Unassembled WGS sequence"/>
</dbReference>
<dbReference type="PANTHER" id="PTHR12992">
    <property type="entry name" value="NUDIX HYDROLASE"/>
    <property type="match status" value="1"/>
</dbReference>
<dbReference type="InterPro" id="IPR015797">
    <property type="entry name" value="NUDIX_hydrolase-like_dom_sf"/>
</dbReference>
<dbReference type="Pfam" id="PF00293">
    <property type="entry name" value="NUDIX"/>
    <property type="match status" value="1"/>
</dbReference>
<gene>
    <name evidence="2" type="ORF">NliqN6_2127</name>
</gene>
<evidence type="ECO:0000313" key="3">
    <source>
        <dbReference type="Proteomes" id="UP000620104"/>
    </source>
</evidence>
<sequence>MLDFRNTVQEQHIRSLSDSSQECIRRLLQHRAEVDDIDIGNNRAAAVFVGLFERPGMEGLHVLLTTRAKTMRAHPNQTAFPGGKVDPTDISPEFAARREAFEEVGLPMGYHRDLHYVTQLEPFLSKYKIIVFPVIYLISNHELVKSLAPSPDEVGAIWSMPLEYCLTAQWKEEWGTLAERGGPDWPYEEEIYNHTDTDWLKTSGYRMNRFRTTHTPMKGLTCDITLTVAEIAYGRPTVVARYADGQMPFYDAVKVAVAEGKVNPQVPQASARHGEITDAASTLPALETRHGVNDTPAPAL</sequence>
<dbReference type="PANTHER" id="PTHR12992:SF45">
    <property type="entry name" value="NUDIX HYDROLASE DOMAIN-CONTAINING PROTEIN"/>
    <property type="match status" value="1"/>
</dbReference>
<dbReference type="PROSITE" id="PS51462">
    <property type="entry name" value="NUDIX"/>
    <property type="match status" value="1"/>
</dbReference>